<feature type="binding site" evidence="9">
    <location>
        <position position="303"/>
    </location>
    <ligand>
        <name>ATP</name>
        <dbReference type="ChEBI" id="CHEBI:30616"/>
    </ligand>
</feature>
<dbReference type="PROSITE" id="PS51186">
    <property type="entry name" value="GNAT"/>
    <property type="match status" value="1"/>
</dbReference>
<reference evidence="11 12" key="1">
    <citation type="submission" date="2024-07" db="EMBL/GenBank/DDBJ databases">
        <authorList>
            <person name="Hebao G."/>
        </authorList>
    </citation>
    <scope>NUCLEOTIDE SEQUENCE [LARGE SCALE GENOMIC DNA]</scope>
    <source>
        <strain evidence="11 12">ACCC 02193</strain>
    </source>
</reference>
<organism evidence="11 12">
    <name type="scientific">Erwinia aeris</name>
    <dbReference type="NCBI Taxonomy" id="3239803"/>
    <lineage>
        <taxon>Bacteria</taxon>
        <taxon>Pseudomonadati</taxon>
        <taxon>Pseudomonadota</taxon>
        <taxon>Gammaproteobacteria</taxon>
        <taxon>Enterobacterales</taxon>
        <taxon>Erwiniaceae</taxon>
        <taxon>Erwinia</taxon>
    </lineage>
</organism>
<dbReference type="Pfam" id="PF08351">
    <property type="entry name" value="TmcA_N"/>
    <property type="match status" value="1"/>
</dbReference>
<dbReference type="InterPro" id="IPR024914">
    <property type="entry name" value="tRNA_acetyltr_TmcA"/>
</dbReference>
<dbReference type="InterPro" id="IPR000182">
    <property type="entry name" value="GNAT_dom"/>
</dbReference>
<dbReference type="CDD" id="cd04301">
    <property type="entry name" value="NAT_SF"/>
    <property type="match status" value="1"/>
</dbReference>
<dbReference type="InterPro" id="IPR032672">
    <property type="entry name" value="TmcA/NAT10/Kre33"/>
</dbReference>
<evidence type="ECO:0000256" key="8">
    <source>
        <dbReference type="ARBA" id="ARBA00023315"/>
    </source>
</evidence>
<evidence type="ECO:0000313" key="11">
    <source>
        <dbReference type="EMBL" id="MEY8771339.1"/>
    </source>
</evidence>
<keyword evidence="4 9" id="KW-0819">tRNA processing</keyword>
<comment type="function">
    <text evidence="9">Catalyzes the formation of N(4)-acetylcytidine (ac(4)C) at the wobble position of tRNA(Met), by using acetyl-CoA as an acetyl donor and ATP (or GTP).</text>
</comment>
<comment type="catalytic activity">
    <reaction evidence="9">
        <text>cytidine(34) in elongator tRNA(Met) + acetyl-CoA + ATP + H2O = N(4)-acetylcytidine(34) in elongator tRNA(Met) + ADP + phosphate + CoA + H(+)</text>
        <dbReference type="Rhea" id="RHEA:43788"/>
        <dbReference type="Rhea" id="RHEA-COMP:10693"/>
        <dbReference type="Rhea" id="RHEA-COMP:10694"/>
        <dbReference type="ChEBI" id="CHEBI:15377"/>
        <dbReference type="ChEBI" id="CHEBI:15378"/>
        <dbReference type="ChEBI" id="CHEBI:30616"/>
        <dbReference type="ChEBI" id="CHEBI:43474"/>
        <dbReference type="ChEBI" id="CHEBI:57287"/>
        <dbReference type="ChEBI" id="CHEBI:57288"/>
        <dbReference type="ChEBI" id="CHEBI:74900"/>
        <dbReference type="ChEBI" id="CHEBI:82748"/>
        <dbReference type="ChEBI" id="CHEBI:456216"/>
        <dbReference type="EC" id="2.3.1.193"/>
    </reaction>
</comment>
<dbReference type="PANTHER" id="PTHR10925:SF5">
    <property type="entry name" value="RNA CYTIDINE ACETYLTRANSFERASE"/>
    <property type="match status" value="1"/>
</dbReference>
<comment type="subcellular location">
    <subcellularLocation>
        <location evidence="9">Cytoplasm</location>
    </subcellularLocation>
</comment>
<evidence type="ECO:0000256" key="1">
    <source>
        <dbReference type="ARBA" id="ARBA00022490"/>
    </source>
</evidence>
<keyword evidence="12" id="KW-1185">Reference proteome</keyword>
<keyword evidence="5 9" id="KW-0547">Nucleotide-binding</keyword>
<dbReference type="SUPFAM" id="SSF52540">
    <property type="entry name" value="P-loop containing nucleoside triphosphate hydrolases"/>
    <property type="match status" value="1"/>
</dbReference>
<dbReference type="InterPro" id="IPR007807">
    <property type="entry name" value="TcmA/NAT10_helicase"/>
</dbReference>
<dbReference type="Pfam" id="PF13718">
    <property type="entry name" value="GNAT_acetyltr_2"/>
    <property type="match status" value="2"/>
</dbReference>
<dbReference type="Pfam" id="PF05127">
    <property type="entry name" value="NAT10_TcmA_helicase"/>
    <property type="match status" value="1"/>
</dbReference>
<dbReference type="Gene3D" id="3.40.50.11040">
    <property type="match status" value="1"/>
</dbReference>
<dbReference type="InterPro" id="IPR013562">
    <property type="entry name" value="TmcA/NAT10_N"/>
</dbReference>
<proteinExistence type="inferred from homology"/>
<evidence type="ECO:0000313" key="12">
    <source>
        <dbReference type="Proteomes" id="UP001565243"/>
    </source>
</evidence>
<gene>
    <name evidence="9" type="primary">tmcA</name>
    <name evidence="11" type="ORF">AB6T85_13095</name>
</gene>
<dbReference type="HAMAP" id="MF_01886">
    <property type="entry name" value="tRNA_acetyltr_TmcA"/>
    <property type="match status" value="1"/>
</dbReference>
<dbReference type="InterPro" id="IPR038321">
    <property type="entry name" value="TmcA_C_sf"/>
</dbReference>
<keyword evidence="6 9" id="KW-0067">ATP-binding</keyword>
<evidence type="ECO:0000256" key="4">
    <source>
        <dbReference type="ARBA" id="ARBA00022694"/>
    </source>
</evidence>
<dbReference type="Proteomes" id="UP001565243">
    <property type="component" value="Unassembled WGS sequence"/>
</dbReference>
<dbReference type="InterPro" id="IPR027417">
    <property type="entry name" value="P-loop_NTPase"/>
</dbReference>
<keyword evidence="2 9" id="KW-0820">tRNA-binding</keyword>
<comment type="similarity">
    <text evidence="9">Belongs to the TmcA family.</text>
</comment>
<evidence type="ECO:0000256" key="2">
    <source>
        <dbReference type="ARBA" id="ARBA00022555"/>
    </source>
</evidence>
<evidence type="ECO:0000259" key="10">
    <source>
        <dbReference type="PROSITE" id="PS51186"/>
    </source>
</evidence>
<dbReference type="EMBL" id="JBGFFX010000007">
    <property type="protein sequence ID" value="MEY8771339.1"/>
    <property type="molecule type" value="Genomic_DNA"/>
</dbReference>
<dbReference type="InterPro" id="IPR016181">
    <property type="entry name" value="Acyl_CoA_acyltransferase"/>
</dbReference>
<evidence type="ECO:0000256" key="9">
    <source>
        <dbReference type="HAMAP-Rule" id="MF_01886"/>
    </source>
</evidence>
<dbReference type="Gene3D" id="3.40.50.300">
    <property type="entry name" value="P-loop containing nucleotide triphosphate hydrolases"/>
    <property type="match status" value="1"/>
</dbReference>
<accession>A0ABV4E8U8</accession>
<sequence>MRRLMVISGEAEWCQQQAQQWLSLLPGDWLWLGDAPQSPLHCAPEAVRTLLGQEFLHAVFDARHGFNAEALAVLAGTLKAGSWLLMLVPEWVGWPTQPDKDSLRWGDTATPLATPNFVSRLQKLLLADPQAARFCQHQAPVLPAPPFAPDWQPDDDGQQQALLEQLLMAKPGIYVVTAPRGRGKSALAGLLAARWPGRALISAPAKAATDVLATYAGDAFDFIAPDRLLALDPAARPRDVDWLLIDEAAAIPAPMLEQLVRLFPRTLLTTTLQGYEGTGRGFMLKFCDSLPNATLCRLDQPLRWSAHDPLEQFIDRALLFSEAEPEIVSAPVRFCFPQQAEWQENPAVLEAIYQLLASAHYRTSPIDLRRMMDAPGMRFSAALQADKVQGALWLVEEGGLTAELAQAVWAGLRRPPGNLVAQSLAAHGGWPEAAQMRSRRISRIAIMPALRRQGVGREMVRHSVSQAEGLDFFSVSFGYTPSLWRFWQACGFRLARVGTRTEASSGCHTAMAILPLSERGRALADRAERRLARDWRWLRPFLHDVDLTFPNVEATGLDEDDWRELAGFAWAQRSFEAAIGALGRLLENAPQPLPLLQGALTEGLAQAELVKLSGLSGRKALLNGWRQEAERALTALDNERAETWRLKIMKTGQSDIN</sequence>
<evidence type="ECO:0000256" key="5">
    <source>
        <dbReference type="ARBA" id="ARBA00022741"/>
    </source>
</evidence>
<dbReference type="Gene3D" id="1.20.120.890">
    <property type="entry name" value="tRNA(Met) cytidine acetyltransferase, tail domain"/>
    <property type="match status" value="1"/>
</dbReference>
<keyword evidence="1 9" id="KW-0963">Cytoplasm</keyword>
<dbReference type="EC" id="2.3.1.193" evidence="9"/>
<dbReference type="Gene3D" id="3.40.630.30">
    <property type="match status" value="1"/>
</dbReference>
<evidence type="ECO:0000256" key="7">
    <source>
        <dbReference type="ARBA" id="ARBA00022884"/>
    </source>
</evidence>
<keyword evidence="8 9" id="KW-0012">Acyltransferase</keyword>
<evidence type="ECO:0000256" key="6">
    <source>
        <dbReference type="ARBA" id="ARBA00022840"/>
    </source>
</evidence>
<dbReference type="PANTHER" id="PTHR10925">
    <property type="entry name" value="N-ACETYLTRANSFERASE 10"/>
    <property type="match status" value="1"/>
</dbReference>
<dbReference type="InterPro" id="IPR033442">
    <property type="entry name" value="TmcA_tRNA_bind"/>
</dbReference>
<keyword evidence="7 9" id="KW-0694">RNA-binding</keyword>
<comment type="caution">
    <text evidence="9">Lacks conserved residue(s) required for the propagation of feature annotation.</text>
</comment>
<evidence type="ECO:0000256" key="3">
    <source>
        <dbReference type="ARBA" id="ARBA00022679"/>
    </source>
</evidence>
<comment type="caution">
    <text evidence="11">The sequence shown here is derived from an EMBL/GenBank/DDBJ whole genome shotgun (WGS) entry which is preliminary data.</text>
</comment>
<keyword evidence="3 9" id="KW-0808">Transferase</keyword>
<dbReference type="SUPFAM" id="SSF55729">
    <property type="entry name" value="Acyl-CoA N-acyltransferases (Nat)"/>
    <property type="match status" value="1"/>
</dbReference>
<feature type="domain" description="N-acetyltransferase" evidence="10">
    <location>
        <begin position="339"/>
        <end position="516"/>
    </location>
</feature>
<name>A0ABV4E8U8_9GAMM</name>
<feature type="binding site" evidence="9">
    <location>
        <position position="159"/>
    </location>
    <ligand>
        <name>ATP</name>
        <dbReference type="ChEBI" id="CHEBI:30616"/>
    </ligand>
</feature>
<protein>
    <recommendedName>
        <fullName evidence="9">tRNA(Met) cytidine acetyltransferase TmcA</fullName>
        <ecNumber evidence="9">2.3.1.193</ecNumber>
    </recommendedName>
</protein>
<dbReference type="Pfam" id="PF17176">
    <property type="entry name" value="tRNA_bind_3"/>
    <property type="match status" value="1"/>
</dbReference>